<dbReference type="AlphaFoldDB" id="A0A0W8I6J7"/>
<feature type="region of interest" description="Disordered" evidence="1">
    <location>
        <begin position="83"/>
        <end position="119"/>
    </location>
</feature>
<gene>
    <name evidence="2" type="ORF">AVL61_14970</name>
</gene>
<organism evidence="2 3">
    <name type="scientific">Kocuria rosea subsp. polaris</name>
    <dbReference type="NCBI Taxonomy" id="136273"/>
    <lineage>
        <taxon>Bacteria</taxon>
        <taxon>Bacillati</taxon>
        <taxon>Actinomycetota</taxon>
        <taxon>Actinomycetes</taxon>
        <taxon>Micrococcales</taxon>
        <taxon>Micrococcaceae</taxon>
        <taxon>Kocuria</taxon>
    </lineage>
</organism>
<comment type="caution">
    <text evidence="2">The sequence shown here is derived from an EMBL/GenBank/DDBJ whole genome shotgun (WGS) entry which is preliminary data.</text>
</comment>
<proteinExistence type="predicted"/>
<sequence>MPRAATFNSLSAVKASEEAAAGAAGACVGVVVGSADALEAVGEGAAVLAAVAGLPPGSAGALVQPVSRARAMAAEVQAAAVRPRARRETGGWRGMSLLGEGSGHLGDHGGTRHGGSRRLSSSYRLVTKANRQRM</sequence>
<dbReference type="Proteomes" id="UP000053512">
    <property type="component" value="Unassembled WGS sequence"/>
</dbReference>
<evidence type="ECO:0000256" key="1">
    <source>
        <dbReference type="SAM" id="MobiDB-lite"/>
    </source>
</evidence>
<protein>
    <submittedName>
        <fullName evidence="2">Uncharacterized protein</fullName>
    </submittedName>
</protein>
<evidence type="ECO:0000313" key="3">
    <source>
        <dbReference type="Proteomes" id="UP000053512"/>
    </source>
</evidence>
<name>A0A0W8I6J7_KOCRO</name>
<evidence type="ECO:0000313" key="2">
    <source>
        <dbReference type="EMBL" id="KUG53836.1"/>
    </source>
</evidence>
<dbReference type="EMBL" id="LQBK01000037">
    <property type="protein sequence ID" value="KUG53836.1"/>
    <property type="molecule type" value="Genomic_DNA"/>
</dbReference>
<accession>A0A0W8I6J7</accession>
<reference evidence="3" key="1">
    <citation type="submission" date="2015-12" db="EMBL/GenBank/DDBJ databases">
        <authorList>
            <person name="Nair G.R."/>
            <person name="Kaur G."/>
            <person name="Mayilraj S."/>
        </authorList>
    </citation>
    <scope>NUCLEOTIDE SEQUENCE [LARGE SCALE GENOMIC DNA]</scope>
    <source>
        <strain evidence="3">CD08_4</strain>
    </source>
</reference>